<dbReference type="Proteomes" id="UP000886723">
    <property type="component" value="Unassembled WGS sequence"/>
</dbReference>
<evidence type="ECO:0000313" key="3">
    <source>
        <dbReference type="Proteomes" id="UP000886723"/>
    </source>
</evidence>
<evidence type="ECO:0000259" key="1">
    <source>
        <dbReference type="Pfam" id="PF07883"/>
    </source>
</evidence>
<dbReference type="InterPro" id="IPR014710">
    <property type="entry name" value="RmlC-like_jellyroll"/>
</dbReference>
<comment type="caution">
    <text evidence="2">The sequence shown here is derived from an EMBL/GenBank/DDBJ whole genome shotgun (WGS) entry which is preliminary data.</text>
</comment>
<dbReference type="SUPFAM" id="SSF51182">
    <property type="entry name" value="RmlC-like cupins"/>
    <property type="match status" value="1"/>
</dbReference>
<accession>A0A9D1T7A4</accession>
<evidence type="ECO:0000313" key="2">
    <source>
        <dbReference type="EMBL" id="HIV13709.1"/>
    </source>
</evidence>
<protein>
    <submittedName>
        <fullName evidence="2">Cupin domain-containing protein</fullName>
    </submittedName>
</protein>
<reference evidence="2" key="1">
    <citation type="submission" date="2020-10" db="EMBL/GenBank/DDBJ databases">
        <authorList>
            <person name="Gilroy R."/>
        </authorList>
    </citation>
    <scope>NUCLEOTIDE SEQUENCE</scope>
    <source>
        <strain evidence="2">ChiBcec2-4451</strain>
    </source>
</reference>
<dbReference type="AlphaFoldDB" id="A0A9D1T7A4"/>
<dbReference type="Gene3D" id="2.60.120.10">
    <property type="entry name" value="Jelly Rolls"/>
    <property type="match status" value="1"/>
</dbReference>
<sequence>MDGDKCIKPEILTPGDAIREVKDCGSRVCNYMFPEFEVHLNQLPPRAAQEWHYHRQIEEIVVVNSGRLTFCWLEGEEYREAPVEAGSLVRVKGSVHNFENRTDDTVSFTVFRMVPDGEDKSSIIKHDRTVVEG</sequence>
<dbReference type="EMBL" id="DVON01000241">
    <property type="protein sequence ID" value="HIV13709.1"/>
    <property type="molecule type" value="Genomic_DNA"/>
</dbReference>
<name>A0A9D1T7A4_9FIRM</name>
<proteinExistence type="predicted"/>
<dbReference type="Pfam" id="PF07883">
    <property type="entry name" value="Cupin_2"/>
    <property type="match status" value="1"/>
</dbReference>
<organism evidence="2 3">
    <name type="scientific">Candidatus Pullilachnospira stercoravium</name>
    <dbReference type="NCBI Taxonomy" id="2840913"/>
    <lineage>
        <taxon>Bacteria</taxon>
        <taxon>Bacillati</taxon>
        <taxon>Bacillota</taxon>
        <taxon>Clostridia</taxon>
        <taxon>Lachnospirales</taxon>
        <taxon>Lachnospiraceae</taxon>
        <taxon>Lachnospiraceae incertae sedis</taxon>
        <taxon>Candidatus Pullilachnospira</taxon>
    </lineage>
</organism>
<feature type="domain" description="Cupin type-2" evidence="1">
    <location>
        <begin position="42"/>
        <end position="110"/>
    </location>
</feature>
<reference evidence="2" key="2">
    <citation type="journal article" date="2021" name="PeerJ">
        <title>Extensive microbial diversity within the chicken gut microbiome revealed by metagenomics and culture.</title>
        <authorList>
            <person name="Gilroy R."/>
            <person name="Ravi A."/>
            <person name="Getino M."/>
            <person name="Pursley I."/>
            <person name="Horton D.L."/>
            <person name="Alikhan N.F."/>
            <person name="Baker D."/>
            <person name="Gharbi K."/>
            <person name="Hall N."/>
            <person name="Watson M."/>
            <person name="Adriaenssens E.M."/>
            <person name="Foster-Nyarko E."/>
            <person name="Jarju S."/>
            <person name="Secka A."/>
            <person name="Antonio M."/>
            <person name="Oren A."/>
            <person name="Chaudhuri R.R."/>
            <person name="La Ragione R."/>
            <person name="Hildebrand F."/>
            <person name="Pallen M.J."/>
        </authorList>
    </citation>
    <scope>NUCLEOTIDE SEQUENCE</scope>
    <source>
        <strain evidence="2">ChiBcec2-4451</strain>
    </source>
</reference>
<dbReference type="InterPro" id="IPR013096">
    <property type="entry name" value="Cupin_2"/>
</dbReference>
<dbReference type="InterPro" id="IPR011051">
    <property type="entry name" value="RmlC_Cupin_sf"/>
</dbReference>
<gene>
    <name evidence="2" type="ORF">IAA63_11300</name>
</gene>